<reference evidence="3" key="1">
    <citation type="journal article" date="2017" name="Genome Biol.">
        <title>Comparative genomics reveals high biological diversity and specific adaptations in the industrially and medically important fungal genus Aspergillus.</title>
        <authorList>
            <person name="de Vries R.P."/>
            <person name="Riley R."/>
            <person name="Wiebenga A."/>
            <person name="Aguilar-Osorio G."/>
            <person name="Amillis S."/>
            <person name="Uchima C.A."/>
            <person name="Anderluh G."/>
            <person name="Asadollahi M."/>
            <person name="Askin M."/>
            <person name="Barry K."/>
            <person name="Battaglia E."/>
            <person name="Bayram O."/>
            <person name="Benocci T."/>
            <person name="Braus-Stromeyer S.A."/>
            <person name="Caldana C."/>
            <person name="Canovas D."/>
            <person name="Cerqueira G.C."/>
            <person name="Chen F."/>
            <person name="Chen W."/>
            <person name="Choi C."/>
            <person name="Clum A."/>
            <person name="Dos Santos R.A."/>
            <person name="Damasio A.R."/>
            <person name="Diallinas G."/>
            <person name="Emri T."/>
            <person name="Fekete E."/>
            <person name="Flipphi M."/>
            <person name="Freyberg S."/>
            <person name="Gallo A."/>
            <person name="Gournas C."/>
            <person name="Habgood R."/>
            <person name="Hainaut M."/>
            <person name="Harispe M.L."/>
            <person name="Henrissat B."/>
            <person name="Hilden K.S."/>
            <person name="Hope R."/>
            <person name="Hossain A."/>
            <person name="Karabika E."/>
            <person name="Karaffa L."/>
            <person name="Karanyi Z."/>
            <person name="Krasevec N."/>
            <person name="Kuo A."/>
            <person name="Kusch H."/>
            <person name="LaButti K."/>
            <person name="Lagendijk E.L."/>
            <person name="Lapidus A."/>
            <person name="Levasseur A."/>
            <person name="Lindquist E."/>
            <person name="Lipzen A."/>
            <person name="Logrieco A.F."/>
            <person name="MacCabe A."/>
            <person name="Maekelae M.R."/>
            <person name="Malavazi I."/>
            <person name="Melin P."/>
            <person name="Meyer V."/>
            <person name="Mielnichuk N."/>
            <person name="Miskei M."/>
            <person name="Molnar A.P."/>
            <person name="Mule G."/>
            <person name="Ngan C.Y."/>
            <person name="Orejas M."/>
            <person name="Orosz E."/>
            <person name="Ouedraogo J.P."/>
            <person name="Overkamp K.M."/>
            <person name="Park H.-S."/>
            <person name="Perrone G."/>
            <person name="Piumi F."/>
            <person name="Punt P.J."/>
            <person name="Ram A.F."/>
            <person name="Ramon A."/>
            <person name="Rauscher S."/>
            <person name="Record E."/>
            <person name="Riano-Pachon D.M."/>
            <person name="Robert V."/>
            <person name="Roehrig J."/>
            <person name="Ruller R."/>
            <person name="Salamov A."/>
            <person name="Salih N.S."/>
            <person name="Samson R.A."/>
            <person name="Sandor E."/>
            <person name="Sanguinetti M."/>
            <person name="Schuetze T."/>
            <person name="Sepcic K."/>
            <person name="Shelest E."/>
            <person name="Sherlock G."/>
            <person name="Sophianopoulou V."/>
            <person name="Squina F.M."/>
            <person name="Sun H."/>
            <person name="Susca A."/>
            <person name="Todd R.B."/>
            <person name="Tsang A."/>
            <person name="Unkles S.E."/>
            <person name="van de Wiele N."/>
            <person name="van Rossen-Uffink D."/>
            <person name="Oliveira J.V."/>
            <person name="Vesth T.C."/>
            <person name="Visser J."/>
            <person name="Yu J.-H."/>
            <person name="Zhou M."/>
            <person name="Andersen M.R."/>
            <person name="Archer D.B."/>
            <person name="Baker S.E."/>
            <person name="Benoit I."/>
            <person name="Brakhage A.A."/>
            <person name="Braus G.H."/>
            <person name="Fischer R."/>
            <person name="Frisvad J.C."/>
            <person name="Goldman G.H."/>
            <person name="Houbraken J."/>
            <person name="Oakley B."/>
            <person name="Pocsi I."/>
            <person name="Scazzocchio C."/>
            <person name="Seiboth B."/>
            <person name="vanKuyk P.A."/>
            <person name="Wortman J."/>
            <person name="Dyer P.S."/>
            <person name="Grigoriev I.V."/>
        </authorList>
    </citation>
    <scope>NUCLEOTIDE SEQUENCE [LARGE SCALE GENOMIC DNA]</scope>
    <source>
        <strain evidence="3">CBS 506.65</strain>
    </source>
</reference>
<proteinExistence type="predicted"/>
<evidence type="ECO:0000256" key="1">
    <source>
        <dbReference type="SAM" id="MobiDB-lite"/>
    </source>
</evidence>
<evidence type="ECO:0000313" key="2">
    <source>
        <dbReference type="EMBL" id="OJJ45863.1"/>
    </source>
</evidence>
<gene>
    <name evidence="2" type="ORF">ASPZODRAFT_133732</name>
</gene>
<protein>
    <submittedName>
        <fullName evidence="2">Uncharacterized protein</fullName>
    </submittedName>
</protein>
<dbReference type="AlphaFoldDB" id="A0A1L9SFI0"/>
<keyword evidence="3" id="KW-1185">Reference proteome</keyword>
<dbReference type="RefSeq" id="XP_022580373.1">
    <property type="nucleotide sequence ID" value="XM_022723340.1"/>
</dbReference>
<dbReference type="Proteomes" id="UP000184188">
    <property type="component" value="Unassembled WGS sequence"/>
</dbReference>
<dbReference type="GeneID" id="34609805"/>
<accession>A0A1L9SFI0</accession>
<dbReference type="EMBL" id="KV878344">
    <property type="protein sequence ID" value="OJJ45863.1"/>
    <property type="molecule type" value="Genomic_DNA"/>
</dbReference>
<evidence type="ECO:0000313" key="3">
    <source>
        <dbReference type="Proteomes" id="UP000184188"/>
    </source>
</evidence>
<name>A0A1L9SFI0_9EURO</name>
<dbReference type="VEuPathDB" id="FungiDB:ASPZODRAFT_133732"/>
<sequence length="55" mass="6255">MDNRSTQAERPSGPPTDRSKPRCFWQWLRIDVPCHIPPARPPRAAIGISSKRGFL</sequence>
<organism evidence="2 3">
    <name type="scientific">Penicilliopsis zonata CBS 506.65</name>
    <dbReference type="NCBI Taxonomy" id="1073090"/>
    <lineage>
        <taxon>Eukaryota</taxon>
        <taxon>Fungi</taxon>
        <taxon>Dikarya</taxon>
        <taxon>Ascomycota</taxon>
        <taxon>Pezizomycotina</taxon>
        <taxon>Eurotiomycetes</taxon>
        <taxon>Eurotiomycetidae</taxon>
        <taxon>Eurotiales</taxon>
        <taxon>Aspergillaceae</taxon>
        <taxon>Penicilliopsis</taxon>
    </lineage>
</organism>
<feature type="region of interest" description="Disordered" evidence="1">
    <location>
        <begin position="1"/>
        <end position="21"/>
    </location>
</feature>